<evidence type="ECO:0000256" key="2">
    <source>
        <dbReference type="ARBA" id="ARBA00005877"/>
    </source>
</evidence>
<accession>T2M7J3</accession>
<dbReference type="AlphaFoldDB" id="T2M7J3"/>
<dbReference type="EMBL" id="HAAD01001799">
    <property type="protein sequence ID" value="CDG68031.1"/>
    <property type="molecule type" value="mRNA"/>
</dbReference>
<dbReference type="GO" id="GO:0009072">
    <property type="term" value="P:aromatic amino acid metabolic process"/>
    <property type="evidence" value="ECO:0007669"/>
    <property type="project" value="InterPro"/>
</dbReference>
<dbReference type="PROSITE" id="PS51819">
    <property type="entry name" value="VOC"/>
    <property type="match status" value="1"/>
</dbReference>
<name>T2M7J3_HYDVU</name>
<dbReference type="Gene3D" id="3.10.180.10">
    <property type="entry name" value="2,3-Dihydroxybiphenyl 1,2-Dioxygenase, domain 1"/>
    <property type="match status" value="2"/>
</dbReference>
<feature type="domain" description="VOC" evidence="5">
    <location>
        <begin position="200"/>
        <end position="362"/>
    </location>
</feature>
<evidence type="ECO:0000256" key="1">
    <source>
        <dbReference type="ARBA" id="ARBA00001962"/>
    </source>
</evidence>
<dbReference type="SUPFAM" id="SSF54593">
    <property type="entry name" value="Glyoxalase/Bleomycin resistance protein/Dihydroxybiphenyl dioxygenase"/>
    <property type="match status" value="1"/>
</dbReference>
<reference evidence="6" key="1">
    <citation type="journal article" date="2013" name="Genome Biol. Evol.">
        <title>Punctuated emergences of genetic and phenotypic innovations in eumetazoan, bilaterian, euteleostome, and hominidae ancestors.</title>
        <authorList>
            <person name="Wenger Y."/>
            <person name="Galliot B."/>
        </authorList>
    </citation>
    <scope>NUCLEOTIDE SEQUENCE</scope>
    <source>
        <tissue evidence="6">Whole animals</tissue>
    </source>
</reference>
<proteinExistence type="evidence at transcript level"/>
<dbReference type="PANTHER" id="PTHR11959:SF10">
    <property type="entry name" value="4-HYDROXYPHENYLPYRUVATE DIOXYGENASE-LIKE PROTEIN"/>
    <property type="match status" value="1"/>
</dbReference>
<evidence type="ECO:0000256" key="3">
    <source>
        <dbReference type="ARBA" id="ARBA00022737"/>
    </source>
</evidence>
<organism evidence="6">
    <name type="scientific">Hydra vulgaris</name>
    <name type="common">Hydra</name>
    <name type="synonym">Hydra attenuata</name>
    <dbReference type="NCBI Taxonomy" id="6087"/>
    <lineage>
        <taxon>Eukaryota</taxon>
        <taxon>Metazoa</taxon>
        <taxon>Cnidaria</taxon>
        <taxon>Hydrozoa</taxon>
        <taxon>Hydroidolina</taxon>
        <taxon>Anthoathecata</taxon>
        <taxon>Aplanulata</taxon>
        <taxon>Hydridae</taxon>
        <taxon>Hydra</taxon>
    </lineage>
</organism>
<dbReference type="InterPro" id="IPR029068">
    <property type="entry name" value="Glyas_Bleomycin-R_OHBP_Dase"/>
</dbReference>
<evidence type="ECO:0000256" key="4">
    <source>
        <dbReference type="ARBA" id="ARBA00023004"/>
    </source>
</evidence>
<evidence type="ECO:0000313" key="6">
    <source>
        <dbReference type="EMBL" id="CDG68031.1"/>
    </source>
</evidence>
<keyword evidence="6" id="KW-0223">Dioxygenase</keyword>
<sequence>MVRPNIPKIFTTDAAVAAVVTHLPQKQRIHGSNRTSGQVLRHQLGRWGELSIKCSSVVLCDKTVFGYWFPTSQDEMRLVLILNGIIICLSKSSDIDTVDDIAYCVESVKKSCDIVKTNGGQVLEQPHYLDCIQQSKVTLDNGSCNCYSSKCKNYIEKAVIKSPIGNLKHTLLNTDFYDGIFLPGFTKISKETKSNVSIDSIDHIAMAVEYGNANKYMTWYENCFNFSRFVTSKLENDFGLVIQTKDKDSGLRLLTLNKHPCSELALQGFDVEAHNNSVKFVFGESLSKNESDQITLFLKKHKGEGIQHIAFHTKSIIQDSLIWIKNGISSTLDILNKKDDIIALREIGILIDAEHIYEPSTEQNRFLYQIFTHPVLDTKTFFFELVYRNNANGFGAGNIKALWRAMDKYLQDVKEFLFFYVNEARPFKKLEEARPFKKLEEARPFKKLEEARPFKKLEEARPFKKLEEARLFKKLQEARPFKKLEEARPLQEVRRSTSLQEVRRSMSIQEVRRRTSLQEVRRSTSLQEVRRSQYHYFLAATIL</sequence>
<comment type="cofactor">
    <cofactor evidence="1">
        <name>Fe cation</name>
        <dbReference type="ChEBI" id="CHEBI:24875"/>
    </cofactor>
</comment>
<comment type="similarity">
    <text evidence="2">Belongs to the 4HPPD family.</text>
</comment>
<dbReference type="InterPro" id="IPR005956">
    <property type="entry name" value="4OHPhenylPyrv_dOase"/>
</dbReference>
<dbReference type="InterPro" id="IPR037523">
    <property type="entry name" value="VOC_core"/>
</dbReference>
<gene>
    <name evidence="6" type="primary">HPDL</name>
</gene>
<protein>
    <submittedName>
        <fullName evidence="6">4-hydroxyphenylpyruvate dioxygenase-like protein</fullName>
    </submittedName>
</protein>
<dbReference type="PANTHER" id="PTHR11959">
    <property type="entry name" value="4-HYDROXYPHENYLPYRUVATE DIOXYGENASE"/>
    <property type="match status" value="1"/>
</dbReference>
<keyword evidence="6" id="KW-0670">Pyruvate</keyword>
<keyword evidence="6" id="KW-0560">Oxidoreductase</keyword>
<keyword evidence="4" id="KW-0408">Iron</keyword>
<evidence type="ECO:0000259" key="5">
    <source>
        <dbReference type="PROSITE" id="PS51819"/>
    </source>
</evidence>
<dbReference type="OrthoDB" id="414569at2759"/>
<feature type="non-terminal residue" evidence="6">
    <location>
        <position position="1"/>
    </location>
</feature>
<keyword evidence="3" id="KW-0677">Repeat</keyword>
<dbReference type="GO" id="GO:0003868">
    <property type="term" value="F:4-hydroxyphenylpyruvate dioxygenase activity"/>
    <property type="evidence" value="ECO:0007669"/>
    <property type="project" value="InterPro"/>
</dbReference>